<organism evidence="2 3">
    <name type="scientific">Triparma strigata</name>
    <dbReference type="NCBI Taxonomy" id="1606541"/>
    <lineage>
        <taxon>Eukaryota</taxon>
        <taxon>Sar</taxon>
        <taxon>Stramenopiles</taxon>
        <taxon>Ochrophyta</taxon>
        <taxon>Bolidophyceae</taxon>
        <taxon>Parmales</taxon>
        <taxon>Triparmaceae</taxon>
        <taxon>Triparma</taxon>
    </lineage>
</organism>
<feature type="chain" id="PRO_5040717914" evidence="1">
    <location>
        <begin position="20"/>
        <end position="217"/>
    </location>
</feature>
<feature type="signal peptide" evidence="1">
    <location>
        <begin position="1"/>
        <end position="19"/>
    </location>
</feature>
<dbReference type="InterPro" id="IPR036866">
    <property type="entry name" value="RibonucZ/Hydroxyglut_hydro"/>
</dbReference>
<proteinExistence type="predicted"/>
<evidence type="ECO:0000313" key="3">
    <source>
        <dbReference type="Proteomes" id="UP001165085"/>
    </source>
</evidence>
<evidence type="ECO:0000256" key="1">
    <source>
        <dbReference type="SAM" id="SignalP"/>
    </source>
</evidence>
<accession>A0A9W7BVC7</accession>
<gene>
    <name evidence="2" type="ORF">TrST_g8193</name>
</gene>
<dbReference type="SUPFAM" id="SSF56281">
    <property type="entry name" value="Metallo-hydrolase/oxidoreductase"/>
    <property type="match status" value="1"/>
</dbReference>
<dbReference type="Proteomes" id="UP001165085">
    <property type="component" value="Unassembled WGS sequence"/>
</dbReference>
<protein>
    <submittedName>
        <fullName evidence="2">Uncharacterized protein</fullName>
    </submittedName>
</protein>
<name>A0A9W7BVC7_9STRA</name>
<dbReference type="Gene3D" id="3.60.15.10">
    <property type="entry name" value="Ribonuclease Z/Hydroxyacylglutathione hydrolase-like"/>
    <property type="match status" value="1"/>
</dbReference>
<dbReference type="OrthoDB" id="17458at2759"/>
<keyword evidence="1" id="KW-0732">Signal</keyword>
<evidence type="ECO:0000313" key="2">
    <source>
        <dbReference type="EMBL" id="GMH97364.1"/>
    </source>
</evidence>
<sequence length="217" mass="23963">MTRSHCLLVLLVSVPSVFCYSVLTTASSSFTGYSLPSLLTIDPPAYTNVDVNTPILFTNKNNILTNTVIDNTPNAKAQPLQALPNKIIVHRYDAPRYSLPNAIVLDGEGPWNVHGDAYEAEDKTDVKIIYTPGSTLGSLSVLHSNCLFSGNAVPMTRRLDCSGVLSDFEDFNRGLESIEKLKGERIDRVETGKEGGCDVVDENWWNEKEGLLRRFLN</sequence>
<comment type="caution">
    <text evidence="2">The sequence shown here is derived from an EMBL/GenBank/DDBJ whole genome shotgun (WGS) entry which is preliminary data.</text>
</comment>
<dbReference type="AlphaFoldDB" id="A0A9W7BVC7"/>
<dbReference type="EMBL" id="BRXY01000490">
    <property type="protein sequence ID" value="GMH97364.1"/>
    <property type="molecule type" value="Genomic_DNA"/>
</dbReference>
<keyword evidence="3" id="KW-1185">Reference proteome</keyword>
<reference evidence="3" key="1">
    <citation type="journal article" date="2023" name="Commun. Biol.">
        <title>Genome analysis of Parmales, the sister group of diatoms, reveals the evolutionary specialization of diatoms from phago-mixotrophs to photoautotrophs.</title>
        <authorList>
            <person name="Ban H."/>
            <person name="Sato S."/>
            <person name="Yoshikawa S."/>
            <person name="Yamada K."/>
            <person name="Nakamura Y."/>
            <person name="Ichinomiya M."/>
            <person name="Sato N."/>
            <person name="Blanc-Mathieu R."/>
            <person name="Endo H."/>
            <person name="Kuwata A."/>
            <person name="Ogata H."/>
        </authorList>
    </citation>
    <scope>NUCLEOTIDE SEQUENCE [LARGE SCALE GENOMIC DNA]</scope>
    <source>
        <strain evidence="3">NIES 3701</strain>
    </source>
</reference>